<dbReference type="PANTHER" id="PTHR30309">
    <property type="entry name" value="INNER MEMBRANE PROTEIN YGIH"/>
    <property type="match status" value="1"/>
</dbReference>
<dbReference type="AlphaFoldDB" id="A0A4V3V7I2"/>
<feature type="transmembrane region" description="Helical" evidence="10">
    <location>
        <begin position="6"/>
        <end position="24"/>
    </location>
</feature>
<dbReference type="Pfam" id="PF02660">
    <property type="entry name" value="G3P_acyltransf"/>
    <property type="match status" value="1"/>
</dbReference>
<dbReference type="RefSeq" id="WP_136380294.1">
    <property type="nucleotide sequence ID" value="NZ_SLUB01000027.1"/>
</dbReference>
<dbReference type="HAMAP" id="MF_01043">
    <property type="entry name" value="PlsY"/>
    <property type="match status" value="1"/>
</dbReference>
<name>A0A4V3V7I2_9BACI</name>
<protein>
    <recommendedName>
        <fullName evidence="10">Glycerol-3-phosphate acyltransferase</fullName>
    </recommendedName>
    <alternativeName>
        <fullName evidence="10">Acyl-PO4 G3P acyltransferase</fullName>
    </alternativeName>
    <alternativeName>
        <fullName evidence="10">Acyl-phosphate--glycerol-3-phosphate acyltransferase</fullName>
    </alternativeName>
    <alternativeName>
        <fullName evidence="10">G3P acyltransferase</fullName>
        <shortName evidence="10">GPAT</shortName>
        <ecNumber evidence="10">2.3.1.275</ecNumber>
    </alternativeName>
    <alternativeName>
        <fullName evidence="10">Lysophosphatidic acid synthase</fullName>
        <shortName evidence="10">LPA synthase</shortName>
    </alternativeName>
</protein>
<evidence type="ECO:0000256" key="5">
    <source>
        <dbReference type="ARBA" id="ARBA00022989"/>
    </source>
</evidence>
<feature type="transmembrane region" description="Helical" evidence="10">
    <location>
        <begin position="116"/>
        <end position="135"/>
    </location>
</feature>
<comment type="subunit">
    <text evidence="10">Probably interacts with PlsX.</text>
</comment>
<reference evidence="11 12" key="1">
    <citation type="journal article" date="2019" name="Indoor Air">
        <title>Impacts of indoor surface finishes on bacterial viability.</title>
        <authorList>
            <person name="Hu J."/>
            <person name="Maamar S.B."/>
            <person name="Glawe A.J."/>
            <person name="Gottel N."/>
            <person name="Gilbert J.A."/>
            <person name="Hartmann E.M."/>
        </authorList>
    </citation>
    <scope>NUCLEOTIDE SEQUENCE [LARGE SCALE GENOMIC DNA]</scope>
    <source>
        <strain evidence="11 12">AF060A6</strain>
    </source>
</reference>
<dbReference type="GO" id="GO:0005886">
    <property type="term" value="C:plasma membrane"/>
    <property type="evidence" value="ECO:0007669"/>
    <property type="project" value="UniProtKB-SubCell"/>
</dbReference>
<feature type="transmembrane region" description="Helical" evidence="10">
    <location>
        <begin position="83"/>
        <end position="104"/>
    </location>
</feature>
<keyword evidence="1 10" id="KW-1003">Cell membrane</keyword>
<dbReference type="SMART" id="SM01207">
    <property type="entry name" value="G3P_acyltransf"/>
    <property type="match status" value="1"/>
</dbReference>
<keyword evidence="3 10" id="KW-0808">Transferase</keyword>
<keyword evidence="2 10" id="KW-0444">Lipid biosynthesis</keyword>
<sequence length="203" mass="22038">MVLELVIILLAYLLGSIPSGLIVGKVGYGIDIREHGSGNLGGTNTFRTLGKKAGLIVTSADILKGTLATLLPSLLMGHSFPDYFPLLVGMVAVVGHMYPIFAGFKGGKAVATSGGVLLGYNPILFITTLLCFFIFLKLTKMVSLSSMLVALYCITFSIVYSIFIKTDYPLIIVVSLLAAFVFYRHRANISRIKNKTEPKIKWL</sequence>
<organism evidence="11 12">
    <name type="scientific">Bacillus timonensis</name>
    <dbReference type="NCBI Taxonomy" id="1033734"/>
    <lineage>
        <taxon>Bacteria</taxon>
        <taxon>Bacillati</taxon>
        <taxon>Bacillota</taxon>
        <taxon>Bacilli</taxon>
        <taxon>Bacillales</taxon>
        <taxon>Bacillaceae</taxon>
        <taxon>Bacillus</taxon>
    </lineage>
</organism>
<dbReference type="GO" id="GO:0043772">
    <property type="term" value="F:acyl-phosphate glycerol-3-phosphate acyltransferase activity"/>
    <property type="evidence" value="ECO:0007669"/>
    <property type="project" value="UniProtKB-UniRule"/>
</dbReference>
<accession>A0A4V3V7I2</accession>
<keyword evidence="8 10" id="KW-0594">Phospholipid biosynthesis</keyword>
<comment type="catalytic activity">
    <reaction evidence="10">
        <text>an acyl phosphate + sn-glycerol 3-phosphate = a 1-acyl-sn-glycero-3-phosphate + phosphate</text>
        <dbReference type="Rhea" id="RHEA:34075"/>
        <dbReference type="ChEBI" id="CHEBI:43474"/>
        <dbReference type="ChEBI" id="CHEBI:57597"/>
        <dbReference type="ChEBI" id="CHEBI:57970"/>
        <dbReference type="ChEBI" id="CHEBI:59918"/>
        <dbReference type="EC" id="2.3.1.275"/>
    </reaction>
</comment>
<proteinExistence type="inferred from homology"/>
<dbReference type="InterPro" id="IPR003811">
    <property type="entry name" value="G3P_acylTferase_PlsY"/>
</dbReference>
<evidence type="ECO:0000256" key="9">
    <source>
        <dbReference type="ARBA" id="ARBA00023264"/>
    </source>
</evidence>
<feature type="transmembrane region" description="Helical" evidence="10">
    <location>
        <begin position="142"/>
        <end position="162"/>
    </location>
</feature>
<keyword evidence="12" id="KW-1185">Reference proteome</keyword>
<dbReference type="OrthoDB" id="9777124at2"/>
<comment type="function">
    <text evidence="10">Catalyzes the transfer of an acyl group from acyl-phosphate (acyl-PO(4)) to glycerol-3-phosphate (G3P) to form lysophosphatidic acid (LPA). This enzyme utilizes acyl-phosphate as fatty acyl donor, but not acyl-CoA or acyl-ACP.</text>
</comment>
<gene>
    <name evidence="10 11" type="primary">plsY</name>
    <name evidence="11" type="ORF">E1I69_14460</name>
</gene>
<dbReference type="EMBL" id="SLUB01000027">
    <property type="protein sequence ID" value="THE11503.1"/>
    <property type="molecule type" value="Genomic_DNA"/>
</dbReference>
<keyword evidence="5 10" id="KW-1133">Transmembrane helix</keyword>
<dbReference type="GO" id="GO:0008654">
    <property type="term" value="P:phospholipid biosynthetic process"/>
    <property type="evidence" value="ECO:0007669"/>
    <property type="project" value="UniProtKB-UniRule"/>
</dbReference>
<comment type="pathway">
    <text evidence="10">Lipid metabolism; phospholipid metabolism.</text>
</comment>
<feature type="transmembrane region" description="Helical" evidence="10">
    <location>
        <begin position="168"/>
        <end position="185"/>
    </location>
</feature>
<comment type="similarity">
    <text evidence="10">Belongs to the PlsY family.</text>
</comment>
<keyword evidence="7 10" id="KW-0472">Membrane</keyword>
<evidence type="ECO:0000256" key="8">
    <source>
        <dbReference type="ARBA" id="ARBA00023209"/>
    </source>
</evidence>
<dbReference type="STRING" id="1033734.GCA_000285535_00565"/>
<evidence type="ECO:0000256" key="3">
    <source>
        <dbReference type="ARBA" id="ARBA00022679"/>
    </source>
</evidence>
<evidence type="ECO:0000313" key="11">
    <source>
        <dbReference type="EMBL" id="THE11503.1"/>
    </source>
</evidence>
<comment type="subcellular location">
    <subcellularLocation>
        <location evidence="10">Cell membrane</location>
        <topology evidence="10">Multi-pass membrane protein</topology>
    </subcellularLocation>
</comment>
<dbReference type="NCBIfam" id="TIGR00023">
    <property type="entry name" value="glycerol-3-phosphate 1-O-acyltransferase PlsY"/>
    <property type="match status" value="1"/>
</dbReference>
<evidence type="ECO:0000256" key="1">
    <source>
        <dbReference type="ARBA" id="ARBA00022475"/>
    </source>
</evidence>
<keyword evidence="4 10" id="KW-0812">Transmembrane</keyword>
<evidence type="ECO:0000256" key="2">
    <source>
        <dbReference type="ARBA" id="ARBA00022516"/>
    </source>
</evidence>
<keyword evidence="9 10" id="KW-1208">Phospholipid metabolism</keyword>
<evidence type="ECO:0000256" key="7">
    <source>
        <dbReference type="ARBA" id="ARBA00023136"/>
    </source>
</evidence>
<evidence type="ECO:0000256" key="4">
    <source>
        <dbReference type="ARBA" id="ARBA00022692"/>
    </source>
</evidence>
<dbReference type="PANTHER" id="PTHR30309:SF0">
    <property type="entry name" value="GLYCEROL-3-PHOSPHATE ACYLTRANSFERASE-RELATED"/>
    <property type="match status" value="1"/>
</dbReference>
<evidence type="ECO:0000313" key="12">
    <source>
        <dbReference type="Proteomes" id="UP000306477"/>
    </source>
</evidence>
<dbReference type="EC" id="2.3.1.275" evidence="10"/>
<evidence type="ECO:0000256" key="6">
    <source>
        <dbReference type="ARBA" id="ARBA00023098"/>
    </source>
</evidence>
<evidence type="ECO:0000256" key="10">
    <source>
        <dbReference type="HAMAP-Rule" id="MF_01043"/>
    </source>
</evidence>
<dbReference type="UniPathway" id="UPA00085"/>
<dbReference type="Proteomes" id="UP000306477">
    <property type="component" value="Unassembled WGS sequence"/>
</dbReference>
<keyword evidence="6 10" id="KW-0443">Lipid metabolism</keyword>
<keyword evidence="11" id="KW-0012">Acyltransferase</keyword>
<comment type="caution">
    <text evidence="11">The sequence shown here is derived from an EMBL/GenBank/DDBJ whole genome shotgun (WGS) entry which is preliminary data.</text>
</comment>